<comment type="subcellular location">
    <subcellularLocation>
        <location evidence="1">Cell membrane</location>
        <topology evidence="1">Multi-pass membrane protein</topology>
    </subcellularLocation>
</comment>
<accession>A0A9D1DRL1</accession>
<dbReference type="FunFam" id="1.10.3470.10:FF:000001">
    <property type="entry name" value="Vitamin B12 ABC transporter permease BtuC"/>
    <property type="match status" value="1"/>
</dbReference>
<protein>
    <submittedName>
        <fullName evidence="9">Iron ABC transporter permease</fullName>
    </submittedName>
</protein>
<feature type="transmembrane region" description="Helical" evidence="8">
    <location>
        <begin position="211"/>
        <end position="231"/>
    </location>
</feature>
<reference evidence="9" key="1">
    <citation type="submission" date="2020-10" db="EMBL/GenBank/DDBJ databases">
        <authorList>
            <person name="Gilroy R."/>
        </authorList>
    </citation>
    <scope>NUCLEOTIDE SEQUENCE</scope>
    <source>
        <strain evidence="9">ChiSjej1B19-7085</strain>
    </source>
</reference>
<dbReference type="Proteomes" id="UP000886785">
    <property type="component" value="Unassembled WGS sequence"/>
</dbReference>
<proteinExistence type="inferred from homology"/>
<feature type="transmembrane region" description="Helical" evidence="8">
    <location>
        <begin position="169"/>
        <end position="191"/>
    </location>
</feature>
<dbReference type="SUPFAM" id="SSF81345">
    <property type="entry name" value="ABC transporter involved in vitamin B12 uptake, BtuC"/>
    <property type="match status" value="1"/>
</dbReference>
<feature type="transmembrane region" description="Helical" evidence="8">
    <location>
        <begin position="331"/>
        <end position="348"/>
    </location>
</feature>
<dbReference type="GO" id="GO:0022857">
    <property type="term" value="F:transmembrane transporter activity"/>
    <property type="evidence" value="ECO:0007669"/>
    <property type="project" value="InterPro"/>
</dbReference>
<evidence type="ECO:0000256" key="6">
    <source>
        <dbReference type="ARBA" id="ARBA00022989"/>
    </source>
</evidence>
<dbReference type="AlphaFoldDB" id="A0A9D1DRL1"/>
<keyword evidence="3" id="KW-0813">Transport</keyword>
<feature type="transmembrane region" description="Helical" evidence="8">
    <location>
        <begin position="259"/>
        <end position="289"/>
    </location>
</feature>
<dbReference type="GO" id="GO:0005886">
    <property type="term" value="C:plasma membrane"/>
    <property type="evidence" value="ECO:0007669"/>
    <property type="project" value="UniProtKB-SubCell"/>
</dbReference>
<dbReference type="GO" id="GO:0033214">
    <property type="term" value="P:siderophore-iron import into cell"/>
    <property type="evidence" value="ECO:0007669"/>
    <property type="project" value="TreeGrafter"/>
</dbReference>
<dbReference type="CDD" id="cd06550">
    <property type="entry name" value="TM_ABC_iron-siderophores_like"/>
    <property type="match status" value="1"/>
</dbReference>
<evidence type="ECO:0000313" key="10">
    <source>
        <dbReference type="Proteomes" id="UP000886785"/>
    </source>
</evidence>
<dbReference type="InterPro" id="IPR037294">
    <property type="entry name" value="ABC_BtuC-like"/>
</dbReference>
<evidence type="ECO:0000313" key="9">
    <source>
        <dbReference type="EMBL" id="HIR57701.1"/>
    </source>
</evidence>
<feature type="transmembrane region" description="Helical" evidence="8">
    <location>
        <begin position="12"/>
        <end position="35"/>
    </location>
</feature>
<keyword evidence="4" id="KW-1003">Cell membrane</keyword>
<feature type="transmembrane region" description="Helical" evidence="8">
    <location>
        <begin position="138"/>
        <end position="157"/>
    </location>
</feature>
<evidence type="ECO:0000256" key="1">
    <source>
        <dbReference type="ARBA" id="ARBA00004651"/>
    </source>
</evidence>
<evidence type="ECO:0000256" key="2">
    <source>
        <dbReference type="ARBA" id="ARBA00007935"/>
    </source>
</evidence>
<evidence type="ECO:0000256" key="3">
    <source>
        <dbReference type="ARBA" id="ARBA00022448"/>
    </source>
</evidence>
<feature type="transmembrane region" description="Helical" evidence="8">
    <location>
        <begin position="301"/>
        <end position="319"/>
    </location>
</feature>
<evidence type="ECO:0000256" key="5">
    <source>
        <dbReference type="ARBA" id="ARBA00022692"/>
    </source>
</evidence>
<sequence>MKNNQNGLSARGKLTLAGTLVLLTAVLIFSVILAVRMGSADISGGDIVRICLYKLFGIGDPSLYGSGAAADIVWFIRLPRLILAAAVGMGLAVCGVVMQAIVKNPLADPYILGISSGASLGATLAILLGLGSVFGSNAAGVMGFTGAFGVSLLVMLLSNIGGRTNSVRLLLAGMALSSVCSSMSSFIVYFANDRDGMMSVTYWLMGSLAGAEWGQIAFLFPFLLLCTLFFCSQARTLNLMLLGDETAVTLGTDLHLRRLIYLLVSSAMIGFIVYSAGMIGFVGLIIPHVVRMVSGTDHRRLIPVSALLGAILLVWADVLCRTIIPRTELPIGILTSVLGAPCFVWLMIRRTYGFGGDRG</sequence>
<dbReference type="InterPro" id="IPR000522">
    <property type="entry name" value="ABC_transptr_permease_BtuC"/>
</dbReference>
<name>A0A9D1DRL1_9FIRM</name>
<feature type="transmembrane region" description="Helical" evidence="8">
    <location>
        <begin position="109"/>
        <end position="132"/>
    </location>
</feature>
<feature type="transmembrane region" description="Helical" evidence="8">
    <location>
        <begin position="81"/>
        <end position="102"/>
    </location>
</feature>
<dbReference type="PANTHER" id="PTHR30472:SF25">
    <property type="entry name" value="ABC TRANSPORTER PERMEASE PROTEIN MJ0876-RELATED"/>
    <property type="match status" value="1"/>
</dbReference>
<dbReference type="Pfam" id="PF01032">
    <property type="entry name" value="FecCD"/>
    <property type="match status" value="1"/>
</dbReference>
<keyword evidence="6 8" id="KW-1133">Transmembrane helix</keyword>
<dbReference type="PANTHER" id="PTHR30472">
    <property type="entry name" value="FERRIC ENTEROBACTIN TRANSPORT SYSTEM PERMEASE PROTEIN"/>
    <property type="match status" value="1"/>
</dbReference>
<reference evidence="9" key="2">
    <citation type="journal article" date="2021" name="PeerJ">
        <title>Extensive microbial diversity within the chicken gut microbiome revealed by metagenomics and culture.</title>
        <authorList>
            <person name="Gilroy R."/>
            <person name="Ravi A."/>
            <person name="Getino M."/>
            <person name="Pursley I."/>
            <person name="Horton D.L."/>
            <person name="Alikhan N.F."/>
            <person name="Baker D."/>
            <person name="Gharbi K."/>
            <person name="Hall N."/>
            <person name="Watson M."/>
            <person name="Adriaenssens E.M."/>
            <person name="Foster-Nyarko E."/>
            <person name="Jarju S."/>
            <person name="Secka A."/>
            <person name="Antonio M."/>
            <person name="Oren A."/>
            <person name="Chaudhuri R.R."/>
            <person name="La Ragione R."/>
            <person name="Hildebrand F."/>
            <person name="Pallen M.J."/>
        </authorList>
    </citation>
    <scope>NUCLEOTIDE SEQUENCE</scope>
    <source>
        <strain evidence="9">ChiSjej1B19-7085</strain>
    </source>
</reference>
<dbReference type="Gene3D" id="1.10.3470.10">
    <property type="entry name" value="ABC transporter involved in vitamin B12 uptake, BtuC"/>
    <property type="match status" value="1"/>
</dbReference>
<comment type="similarity">
    <text evidence="2">Belongs to the binding-protein-dependent transport system permease family. FecCD subfamily.</text>
</comment>
<dbReference type="EMBL" id="DVHF01000099">
    <property type="protein sequence ID" value="HIR57701.1"/>
    <property type="molecule type" value="Genomic_DNA"/>
</dbReference>
<comment type="caution">
    <text evidence="9">The sequence shown here is derived from an EMBL/GenBank/DDBJ whole genome shotgun (WGS) entry which is preliminary data.</text>
</comment>
<evidence type="ECO:0000256" key="7">
    <source>
        <dbReference type="ARBA" id="ARBA00023136"/>
    </source>
</evidence>
<evidence type="ECO:0000256" key="4">
    <source>
        <dbReference type="ARBA" id="ARBA00022475"/>
    </source>
</evidence>
<keyword evidence="7 8" id="KW-0472">Membrane</keyword>
<gene>
    <name evidence="9" type="ORF">IAA54_08525</name>
</gene>
<organism evidence="9 10">
    <name type="scientific">Candidatus Gallacutalibacter pullicola</name>
    <dbReference type="NCBI Taxonomy" id="2840830"/>
    <lineage>
        <taxon>Bacteria</taxon>
        <taxon>Bacillati</taxon>
        <taxon>Bacillota</taxon>
        <taxon>Clostridia</taxon>
        <taxon>Eubacteriales</taxon>
        <taxon>Candidatus Gallacutalibacter</taxon>
    </lineage>
</organism>
<evidence type="ECO:0000256" key="8">
    <source>
        <dbReference type="SAM" id="Phobius"/>
    </source>
</evidence>
<keyword evidence="5 8" id="KW-0812">Transmembrane</keyword>